<dbReference type="Gene3D" id="3.40.50.300">
    <property type="entry name" value="P-loop containing nucleotide triphosphate hydrolases"/>
    <property type="match status" value="1"/>
</dbReference>
<dbReference type="PROSITE" id="PS50893">
    <property type="entry name" value="ABC_TRANSPORTER_2"/>
    <property type="match status" value="1"/>
</dbReference>
<dbReference type="SUPFAM" id="SSF54631">
    <property type="entry name" value="CBS-domain pair"/>
    <property type="match status" value="1"/>
</dbReference>
<dbReference type="GO" id="GO:0015697">
    <property type="term" value="P:quaternary ammonium group transport"/>
    <property type="evidence" value="ECO:0007669"/>
    <property type="project" value="UniProtKB-ARBA"/>
</dbReference>
<dbReference type="PANTHER" id="PTHR43117:SF4">
    <property type="entry name" value="OSMOPROTECTANT IMPORT ATP-BINDING PROTEIN OSMV"/>
    <property type="match status" value="1"/>
</dbReference>
<dbReference type="FunFam" id="3.40.50.300:FF:000425">
    <property type="entry name" value="Probable ABC transporter, ATP-binding subunit"/>
    <property type="match status" value="1"/>
</dbReference>
<dbReference type="InterPro" id="IPR003439">
    <property type="entry name" value="ABC_transporter-like_ATP-bd"/>
</dbReference>
<dbReference type="InterPro" id="IPR046342">
    <property type="entry name" value="CBS_dom_sf"/>
</dbReference>
<keyword evidence="3" id="KW-0547">Nucleotide-binding</keyword>
<accession>D6SL17</accession>
<keyword evidence="4" id="KW-0067">ATP-binding</keyword>
<evidence type="ECO:0000256" key="2">
    <source>
        <dbReference type="ARBA" id="ARBA00022448"/>
    </source>
</evidence>
<comment type="similarity">
    <text evidence="1">Belongs to the ABC transporter superfamily.</text>
</comment>
<dbReference type="SUPFAM" id="SSF52540">
    <property type="entry name" value="P-loop containing nucleoside triphosphate hydrolases"/>
    <property type="match status" value="1"/>
</dbReference>
<dbReference type="InterPro" id="IPR017871">
    <property type="entry name" value="ABC_transporter-like_CS"/>
</dbReference>
<reference evidence="6" key="1">
    <citation type="submission" date="2010-05" db="EMBL/GenBank/DDBJ databases">
        <title>The draft genome of Desulfonatronospira thiodismutans ASO3-1.</title>
        <authorList>
            <consortium name="US DOE Joint Genome Institute (JGI-PGF)"/>
            <person name="Lucas S."/>
            <person name="Copeland A."/>
            <person name="Lapidus A."/>
            <person name="Cheng J.-F."/>
            <person name="Bruce D."/>
            <person name="Goodwin L."/>
            <person name="Pitluck S."/>
            <person name="Chertkov O."/>
            <person name="Brettin T."/>
            <person name="Detter J.C."/>
            <person name="Han C."/>
            <person name="Land M.L."/>
            <person name="Hauser L."/>
            <person name="Kyrpides N."/>
            <person name="Mikhailova N."/>
            <person name="Muyzer G."/>
            <person name="Woyke T."/>
        </authorList>
    </citation>
    <scope>NUCLEOTIDE SEQUENCE [LARGE SCALE GENOMIC DNA]</scope>
    <source>
        <strain evidence="6">ASO3-1</strain>
    </source>
</reference>
<evidence type="ECO:0000256" key="4">
    <source>
        <dbReference type="ARBA" id="ARBA00022840"/>
    </source>
</evidence>
<evidence type="ECO:0000313" key="6">
    <source>
        <dbReference type="EMBL" id="EFI35378.1"/>
    </source>
</evidence>
<evidence type="ECO:0000256" key="1">
    <source>
        <dbReference type="ARBA" id="ARBA00005417"/>
    </source>
</evidence>
<dbReference type="GO" id="GO:0005524">
    <property type="term" value="F:ATP binding"/>
    <property type="evidence" value="ECO:0007669"/>
    <property type="project" value="UniProtKB-KW"/>
</dbReference>
<name>D6SL17_9BACT</name>
<dbReference type="PROSITE" id="PS00211">
    <property type="entry name" value="ABC_TRANSPORTER_1"/>
    <property type="match status" value="1"/>
</dbReference>
<dbReference type="Proteomes" id="UP000005496">
    <property type="component" value="Unassembled WGS sequence"/>
</dbReference>
<dbReference type="AlphaFoldDB" id="D6SL17"/>
<feature type="domain" description="ABC transporter" evidence="5">
    <location>
        <begin position="2"/>
        <end position="238"/>
    </location>
</feature>
<dbReference type="Pfam" id="PF00005">
    <property type="entry name" value="ABC_tran"/>
    <property type="match status" value="1"/>
</dbReference>
<proteinExistence type="inferred from homology"/>
<keyword evidence="2" id="KW-0813">Transport</keyword>
<evidence type="ECO:0000256" key="3">
    <source>
        <dbReference type="ARBA" id="ARBA00022741"/>
    </source>
</evidence>
<dbReference type="RefSeq" id="WP_008868510.1">
    <property type="nucleotide sequence ID" value="NZ_ACJN02000001.1"/>
</dbReference>
<organism evidence="6 7">
    <name type="scientific">Desulfonatronospira thiodismutans ASO3-1</name>
    <dbReference type="NCBI Taxonomy" id="555779"/>
    <lineage>
        <taxon>Bacteria</taxon>
        <taxon>Pseudomonadati</taxon>
        <taxon>Thermodesulfobacteriota</taxon>
        <taxon>Desulfovibrionia</taxon>
        <taxon>Desulfovibrionales</taxon>
        <taxon>Desulfonatronovibrionaceae</taxon>
        <taxon>Desulfonatronospira</taxon>
    </lineage>
</organism>
<dbReference type="eggNOG" id="COG1125">
    <property type="taxonomic scope" value="Bacteria"/>
</dbReference>
<gene>
    <name evidence="6" type="ORF">Dthio_PD2794</name>
</gene>
<keyword evidence="7" id="KW-1185">Reference proteome</keyword>
<dbReference type="EMBL" id="ACJN02000001">
    <property type="protein sequence ID" value="EFI35378.1"/>
    <property type="molecule type" value="Genomic_DNA"/>
</dbReference>
<evidence type="ECO:0000313" key="7">
    <source>
        <dbReference type="Proteomes" id="UP000005496"/>
    </source>
</evidence>
<dbReference type="SMART" id="SM00382">
    <property type="entry name" value="AAA"/>
    <property type="match status" value="1"/>
</dbReference>
<protein>
    <submittedName>
        <fullName evidence="6">ABC transporter related protein</fullName>
    </submittedName>
</protein>
<dbReference type="PANTHER" id="PTHR43117">
    <property type="entry name" value="OSMOPROTECTANT IMPORT ATP-BINDING PROTEIN OSMV"/>
    <property type="match status" value="1"/>
</dbReference>
<dbReference type="OrthoDB" id="9809450at2"/>
<dbReference type="InterPro" id="IPR003593">
    <property type="entry name" value="AAA+_ATPase"/>
</dbReference>
<evidence type="ECO:0000259" key="5">
    <source>
        <dbReference type="PROSITE" id="PS50893"/>
    </source>
</evidence>
<comment type="caution">
    <text evidence="6">The sequence shown here is derived from an EMBL/GenBank/DDBJ whole genome shotgun (WGS) entry which is preliminary data.</text>
</comment>
<dbReference type="InterPro" id="IPR027417">
    <property type="entry name" value="P-loop_NTPase"/>
</dbReference>
<sequence>MIELINVTKIFPGAPSPSVDNVSFRVNQGNICVLLGPSGCGKTTILRMMNRLEEPSSGKILINSENTLKSDPSALRRSIGYVIQQTGLLPHRTVARNIALVPGLLGWPQEKINNRVDELLKLMGLDSGDIADKYPHQLSGGQMQRVGVARAMAADPPIMLMDEPFGAVDPIIRIRLQDEFLKLQQQVRKTICFVTHDINEAIKMADYLIIFNQGRLVQMGSPVEVLTSPADDFVLSLIGDDRGVKILDLTRAETLMEPADNISDDLLGSGCTVQSYQPVKLALEVMMKKNQDRVGVCRGNHLAGTLSWSDIKRHINKVSGEESEL</sequence>
<dbReference type="GO" id="GO:0016887">
    <property type="term" value="F:ATP hydrolysis activity"/>
    <property type="evidence" value="ECO:0007669"/>
    <property type="project" value="InterPro"/>
</dbReference>